<dbReference type="Proteomes" id="UP000018888">
    <property type="component" value="Unassembled WGS sequence"/>
</dbReference>
<proteinExistence type="predicted"/>
<comment type="caution">
    <text evidence="1">The sequence shown here is derived from an EMBL/GenBank/DDBJ whole genome shotgun (WGS) entry which is preliminary data.</text>
</comment>
<name>A0A2P4QKT6_RHIID</name>
<evidence type="ECO:0000313" key="2">
    <source>
        <dbReference type="Proteomes" id="UP000018888"/>
    </source>
</evidence>
<sequence>MQKSKIRSEIQNLESKSIPKEKERKGTLVVFQIKKEKETTNNTNTHSKTEILSPVISKFISKEKERKRNVSSVSKSKKQKQTKNNCKYSPKAEIWCPVSIRYSSIGFIGPLFSIGFQIGPLFSIRFRVGPLFNARFQFKEFIEQTLLPETEITKQKTISDSTTKWWLNVLEEMDKYEPYMASYERETMDKILPNLQNSEKEHILVTHDKCIFYSNDGKQVCGRLKLNAQTIENYPNIPQEACVY</sequence>
<organism evidence="1 2">
    <name type="scientific">Rhizophagus irregularis (strain DAOM 181602 / DAOM 197198 / MUCL 43194)</name>
    <name type="common">Arbuscular mycorrhizal fungus</name>
    <name type="synonym">Glomus intraradices</name>
    <dbReference type="NCBI Taxonomy" id="747089"/>
    <lineage>
        <taxon>Eukaryota</taxon>
        <taxon>Fungi</taxon>
        <taxon>Fungi incertae sedis</taxon>
        <taxon>Mucoromycota</taxon>
        <taxon>Glomeromycotina</taxon>
        <taxon>Glomeromycetes</taxon>
        <taxon>Glomerales</taxon>
        <taxon>Glomeraceae</taxon>
        <taxon>Rhizophagus</taxon>
    </lineage>
</organism>
<gene>
    <name evidence="1" type="ORF">GLOIN_2v1767022</name>
</gene>
<evidence type="ECO:0000313" key="1">
    <source>
        <dbReference type="EMBL" id="POG78262.1"/>
    </source>
</evidence>
<accession>A0A2P4QKT6</accession>
<reference evidence="1 2" key="2">
    <citation type="journal article" date="2018" name="New Phytol.">
        <title>High intraspecific genome diversity in the model arbuscular mycorrhizal symbiont Rhizophagus irregularis.</title>
        <authorList>
            <person name="Chen E.C.H."/>
            <person name="Morin E."/>
            <person name="Beaudet D."/>
            <person name="Noel J."/>
            <person name="Yildirir G."/>
            <person name="Ndikumana S."/>
            <person name="Charron P."/>
            <person name="St-Onge C."/>
            <person name="Giorgi J."/>
            <person name="Kruger M."/>
            <person name="Marton T."/>
            <person name="Ropars J."/>
            <person name="Grigoriev I.V."/>
            <person name="Hainaut M."/>
            <person name="Henrissat B."/>
            <person name="Roux C."/>
            <person name="Martin F."/>
            <person name="Corradi N."/>
        </authorList>
    </citation>
    <scope>NUCLEOTIDE SEQUENCE [LARGE SCALE GENOMIC DNA]</scope>
    <source>
        <strain evidence="1 2">DAOM 197198</strain>
    </source>
</reference>
<reference evidence="1 2" key="1">
    <citation type="journal article" date="2013" name="Proc. Natl. Acad. Sci. U.S.A.">
        <title>Genome of an arbuscular mycorrhizal fungus provides insight into the oldest plant symbiosis.</title>
        <authorList>
            <person name="Tisserant E."/>
            <person name="Malbreil M."/>
            <person name="Kuo A."/>
            <person name="Kohler A."/>
            <person name="Symeonidi A."/>
            <person name="Balestrini R."/>
            <person name="Charron P."/>
            <person name="Duensing N."/>
            <person name="Frei Dit Frey N."/>
            <person name="Gianinazzi-Pearson V."/>
            <person name="Gilbert L.B."/>
            <person name="Handa Y."/>
            <person name="Herr J.R."/>
            <person name="Hijri M."/>
            <person name="Koul R."/>
            <person name="Kawaguchi M."/>
            <person name="Krajinski F."/>
            <person name="Lammers P.J."/>
            <person name="Masclaux F.G."/>
            <person name="Murat C."/>
            <person name="Morin E."/>
            <person name="Ndikumana S."/>
            <person name="Pagni M."/>
            <person name="Petitpierre D."/>
            <person name="Requena N."/>
            <person name="Rosikiewicz P."/>
            <person name="Riley R."/>
            <person name="Saito K."/>
            <person name="San Clemente H."/>
            <person name="Shapiro H."/>
            <person name="van Tuinen D."/>
            <person name="Becard G."/>
            <person name="Bonfante P."/>
            <person name="Paszkowski U."/>
            <person name="Shachar-Hill Y.Y."/>
            <person name="Tuskan G.A."/>
            <person name="Young P.W."/>
            <person name="Sanders I.R."/>
            <person name="Henrissat B."/>
            <person name="Rensing S.A."/>
            <person name="Grigoriev I.V."/>
            <person name="Corradi N."/>
            <person name="Roux C."/>
            <person name="Martin F."/>
        </authorList>
    </citation>
    <scope>NUCLEOTIDE SEQUENCE [LARGE SCALE GENOMIC DNA]</scope>
    <source>
        <strain evidence="1 2">DAOM 197198</strain>
    </source>
</reference>
<protein>
    <submittedName>
        <fullName evidence="1">Uncharacterized protein</fullName>
    </submittedName>
</protein>
<dbReference type="EMBL" id="AUPC02000034">
    <property type="protein sequence ID" value="POG78262.1"/>
    <property type="molecule type" value="Genomic_DNA"/>
</dbReference>
<dbReference type="AlphaFoldDB" id="A0A2P4QKT6"/>
<keyword evidence="2" id="KW-1185">Reference proteome</keyword>